<accession>A0ABY8FJF6</accession>
<keyword evidence="1" id="KW-0547">Nucleotide-binding</keyword>
<keyword evidence="2" id="KW-0067">ATP-binding</keyword>
<dbReference type="PANTHER" id="PTHR12169:SF6">
    <property type="entry name" value="AFG1-LIKE ATPASE"/>
    <property type="match status" value="1"/>
</dbReference>
<dbReference type="EMBL" id="CP035631">
    <property type="protein sequence ID" value="WFF42944.1"/>
    <property type="molecule type" value="Genomic_DNA"/>
</dbReference>
<evidence type="ECO:0000256" key="2">
    <source>
        <dbReference type="ARBA" id="ARBA00022840"/>
    </source>
</evidence>
<dbReference type="NCBIfam" id="NF040713">
    <property type="entry name" value="ZapE"/>
    <property type="match status" value="1"/>
</dbReference>
<dbReference type="InterPro" id="IPR005654">
    <property type="entry name" value="ATPase_AFG1-like"/>
</dbReference>
<evidence type="ECO:0000313" key="4">
    <source>
        <dbReference type="Proteomes" id="UP001321526"/>
    </source>
</evidence>
<dbReference type="GO" id="GO:0051301">
    <property type="term" value="P:cell division"/>
    <property type="evidence" value="ECO:0007669"/>
    <property type="project" value="UniProtKB-KW"/>
</dbReference>
<protein>
    <submittedName>
        <fullName evidence="3">Cell division protein ZapE</fullName>
    </submittedName>
</protein>
<keyword evidence="3" id="KW-0131">Cell cycle</keyword>
<dbReference type="RefSeq" id="WP_110689207.1">
    <property type="nucleotide sequence ID" value="NZ_PZJO01000002.1"/>
</dbReference>
<proteinExistence type="predicted"/>
<keyword evidence="4" id="KW-1185">Reference proteome</keyword>
<keyword evidence="3" id="KW-0132">Cell division</keyword>
<name>A0ABY8FJF6_9GAMM</name>
<gene>
    <name evidence="3" type="primary">zapE</name>
    <name evidence="3" type="ORF">EVC62_16390</name>
</gene>
<sequence>MNAQQGVPDSPLAAYERSLAAGFVVDAAQRRTVEALQRCFDAVHRGECPSGVYLWGPVGRGKTWLMDSFYNALRVPARRQHFHHFMQWVHRRQFELTGNADPLRLLAEELGREVRVLCFDELFVSDIGDAMLLGRLLSLVVAQNVVLVATSNQPPDQLYADGFNRERFLPAIAALEAHMQVVAVDGDQDHRLHPGAEVQRYWVRQPQVLSELFARLSDNQQVSHEPVDLNHRHIANLAHSPAALWCRFDDLCQRPLAAVDFIELCQRFPAILLGEVPRLGGEPREGRIARGTEDGAERIDAGDRQLPALSLNDDAVRRFIALVDECYDRRVPLYIEAEVALDELYTQGYLEFAFRRTLSRLREMQLERFGRS</sequence>
<evidence type="ECO:0000313" key="3">
    <source>
        <dbReference type="EMBL" id="WFF42944.1"/>
    </source>
</evidence>
<dbReference type="PANTHER" id="PTHR12169">
    <property type="entry name" value="ATPASE N2B"/>
    <property type="match status" value="1"/>
</dbReference>
<dbReference type="Pfam" id="PF03969">
    <property type="entry name" value="AFG1_ATPase"/>
    <property type="match status" value="2"/>
</dbReference>
<dbReference type="Proteomes" id="UP001321526">
    <property type="component" value="Chromosome"/>
</dbReference>
<dbReference type="InterPro" id="IPR027417">
    <property type="entry name" value="P-loop_NTPase"/>
</dbReference>
<evidence type="ECO:0000256" key="1">
    <source>
        <dbReference type="ARBA" id="ARBA00022741"/>
    </source>
</evidence>
<dbReference type="Gene3D" id="3.40.50.300">
    <property type="entry name" value="P-loop containing nucleotide triphosphate hydrolases"/>
    <property type="match status" value="1"/>
</dbReference>
<reference evidence="3 4" key="1">
    <citation type="submission" date="2019-01" db="EMBL/GenBank/DDBJ databases">
        <title>Genome sequence of Salinicola endophyticus REST5.</title>
        <authorList>
            <person name="Nascimento F.X."/>
        </authorList>
    </citation>
    <scope>NUCLEOTIDE SEQUENCE [LARGE SCALE GENOMIC DNA]</scope>
    <source>
        <strain evidence="3 4">REST5</strain>
    </source>
</reference>
<dbReference type="SUPFAM" id="SSF52540">
    <property type="entry name" value="P-loop containing nucleoside triphosphate hydrolases"/>
    <property type="match status" value="1"/>
</dbReference>
<organism evidence="3 4">
    <name type="scientific">Salinicola endophyticus</name>
    <dbReference type="NCBI Taxonomy" id="1949083"/>
    <lineage>
        <taxon>Bacteria</taxon>
        <taxon>Pseudomonadati</taxon>
        <taxon>Pseudomonadota</taxon>
        <taxon>Gammaproteobacteria</taxon>
        <taxon>Oceanospirillales</taxon>
        <taxon>Halomonadaceae</taxon>
        <taxon>Salinicola</taxon>
    </lineage>
</organism>